<dbReference type="EMBL" id="MAAX01000169">
    <property type="protein sequence ID" value="OUS11982.1"/>
    <property type="molecule type" value="Genomic_DNA"/>
</dbReference>
<dbReference type="Proteomes" id="UP000196102">
    <property type="component" value="Unassembled WGS sequence"/>
</dbReference>
<gene>
    <name evidence="1" type="ORF">A9Q93_10745</name>
</gene>
<name>A0A1Z8ANP8_9FLAO</name>
<evidence type="ECO:0000313" key="1">
    <source>
        <dbReference type="EMBL" id="OUS11982.1"/>
    </source>
</evidence>
<sequence>MKTKLILFQIVTNSENYSDFQKMFKYPSSEIVEFTFTAAEKYTFGEPIEMTLKWLNKSQDNQVIMIRDYWEHPIGIGASIINIKTNDTQQKYTSRHILSSNFFLENELKEYEITLKPNESKTHPIHLNEIPYLENNDMNFSKKLPKGTYTAQINYYAKSSNELKFIIE</sequence>
<reference evidence="2" key="1">
    <citation type="journal article" date="2017" name="Proc. Natl. Acad. Sci. U.S.A.">
        <title>Simulation of Deepwater Horizon oil plume reveals substrate specialization within a complex community of hydrocarbon-degraders.</title>
        <authorList>
            <person name="Hu P."/>
            <person name="Dubinsky E.A."/>
            <person name="Probst A.J."/>
            <person name="Wang J."/>
            <person name="Sieber C.M.K."/>
            <person name="Tom L.M."/>
            <person name="Gardinali P."/>
            <person name="Banfield J.F."/>
            <person name="Atlas R.M."/>
            <person name="Andersen G.L."/>
        </authorList>
    </citation>
    <scope>NUCLEOTIDE SEQUENCE [LARGE SCALE GENOMIC DNA]</scope>
</reference>
<comment type="caution">
    <text evidence="1">The sequence shown here is derived from an EMBL/GenBank/DDBJ whole genome shotgun (WGS) entry which is preliminary data.</text>
</comment>
<evidence type="ECO:0000313" key="2">
    <source>
        <dbReference type="Proteomes" id="UP000196102"/>
    </source>
</evidence>
<protein>
    <submittedName>
        <fullName evidence="1">Uncharacterized protein</fullName>
    </submittedName>
</protein>
<dbReference type="AlphaFoldDB" id="A0A1Z8ANP8"/>
<proteinExistence type="predicted"/>
<accession>A0A1Z8ANP8</accession>
<organism evidence="1 2">
    <name type="scientific">Nonlabens dokdonensis</name>
    <dbReference type="NCBI Taxonomy" id="328515"/>
    <lineage>
        <taxon>Bacteria</taxon>
        <taxon>Pseudomonadati</taxon>
        <taxon>Bacteroidota</taxon>
        <taxon>Flavobacteriia</taxon>
        <taxon>Flavobacteriales</taxon>
        <taxon>Flavobacteriaceae</taxon>
        <taxon>Nonlabens</taxon>
    </lineage>
</organism>
<dbReference type="RefSeq" id="WP_303687438.1">
    <property type="nucleotide sequence ID" value="NZ_CAJXYO010000055.1"/>
</dbReference>